<dbReference type="CDD" id="cd04332">
    <property type="entry name" value="YbaK_like"/>
    <property type="match status" value="1"/>
</dbReference>
<evidence type="ECO:0000313" key="3">
    <source>
        <dbReference type="Proteomes" id="UP000176974"/>
    </source>
</evidence>
<evidence type="ECO:0000259" key="1">
    <source>
        <dbReference type="Pfam" id="PF04073"/>
    </source>
</evidence>
<protein>
    <recommendedName>
        <fullName evidence="1">YbaK/aminoacyl-tRNA synthetase-associated domain-containing protein</fullName>
    </recommendedName>
</protein>
<feature type="domain" description="YbaK/aminoacyl-tRNA synthetase-associated" evidence="1">
    <location>
        <begin position="23"/>
        <end position="147"/>
    </location>
</feature>
<dbReference type="Proteomes" id="UP000176974">
    <property type="component" value="Unassembled WGS sequence"/>
</dbReference>
<proteinExistence type="predicted"/>
<organism evidence="2 3">
    <name type="scientific">Candidatus Portnoybacteria bacterium RIFCSPHIGHO2_01_FULL_40_12b</name>
    <dbReference type="NCBI Taxonomy" id="1801994"/>
    <lineage>
        <taxon>Bacteria</taxon>
        <taxon>Candidatus Portnoyibacteriota</taxon>
    </lineage>
</organism>
<evidence type="ECO:0000313" key="2">
    <source>
        <dbReference type="EMBL" id="OGZ34907.1"/>
    </source>
</evidence>
<dbReference type="SUPFAM" id="SSF55826">
    <property type="entry name" value="YbaK/ProRS associated domain"/>
    <property type="match status" value="1"/>
</dbReference>
<name>A0A1G2FAK8_9BACT</name>
<dbReference type="InterPro" id="IPR007214">
    <property type="entry name" value="YbaK/aa-tRNA-synth-assoc-dom"/>
</dbReference>
<dbReference type="AlphaFoldDB" id="A0A1G2FAK8"/>
<dbReference type="EMBL" id="MHMY01000023">
    <property type="protein sequence ID" value="OGZ34907.1"/>
    <property type="molecule type" value="Genomic_DNA"/>
</dbReference>
<reference evidence="2 3" key="1">
    <citation type="journal article" date="2016" name="Nat. Commun.">
        <title>Thousands of microbial genomes shed light on interconnected biogeochemical processes in an aquifer system.</title>
        <authorList>
            <person name="Anantharaman K."/>
            <person name="Brown C.T."/>
            <person name="Hug L.A."/>
            <person name="Sharon I."/>
            <person name="Castelle C.J."/>
            <person name="Probst A.J."/>
            <person name="Thomas B.C."/>
            <person name="Singh A."/>
            <person name="Wilkins M.J."/>
            <person name="Karaoz U."/>
            <person name="Brodie E.L."/>
            <person name="Williams K.H."/>
            <person name="Hubbard S.S."/>
            <person name="Banfield J.F."/>
        </authorList>
    </citation>
    <scope>NUCLEOTIDE SEQUENCE [LARGE SCALE GENOMIC DNA]</scope>
</reference>
<comment type="caution">
    <text evidence="2">The sequence shown here is derived from an EMBL/GenBank/DDBJ whole genome shotgun (WGS) entry which is preliminary data.</text>
</comment>
<dbReference type="Pfam" id="PF04073">
    <property type="entry name" value="tRNA_edit"/>
    <property type="match status" value="1"/>
</dbReference>
<accession>A0A1G2FAK8</accession>
<sequence length="166" mass="18739">MPPLKSLLNFLDNSKIKYGILEHRTVYTAMDKARTLHLEPKMVVKTAVVKMDRDYTVVLIPADKNLDKNKLKAAVNQWRKKKGERAVKKIDFAKEVWMKKNLSGKVGAAPPFGHFFKLTAFVDNSLLRQPKLIVNAGDYNFSLGLTKSSFEKALKESIKGGFSKAK</sequence>
<dbReference type="GO" id="GO:0002161">
    <property type="term" value="F:aminoacyl-tRNA deacylase activity"/>
    <property type="evidence" value="ECO:0007669"/>
    <property type="project" value="InterPro"/>
</dbReference>
<dbReference type="Gene3D" id="3.90.960.10">
    <property type="entry name" value="YbaK/aminoacyl-tRNA synthetase-associated domain"/>
    <property type="match status" value="1"/>
</dbReference>
<gene>
    <name evidence="2" type="ORF">A2815_00820</name>
</gene>
<dbReference type="InterPro" id="IPR036754">
    <property type="entry name" value="YbaK/aa-tRNA-synt-asso_dom_sf"/>
</dbReference>